<proteinExistence type="predicted"/>
<feature type="signal peptide" evidence="2">
    <location>
        <begin position="1"/>
        <end position="24"/>
    </location>
</feature>
<dbReference type="EMBL" id="BAAAZG010000080">
    <property type="protein sequence ID" value="GAA4104594.1"/>
    <property type="molecule type" value="Genomic_DNA"/>
</dbReference>
<comment type="caution">
    <text evidence="3">The sequence shown here is derived from an EMBL/GenBank/DDBJ whole genome shotgun (WGS) entry which is preliminary data.</text>
</comment>
<organism evidence="3 4">
    <name type="scientific">Actinomadura miaoliensis</name>
    <dbReference type="NCBI Taxonomy" id="430685"/>
    <lineage>
        <taxon>Bacteria</taxon>
        <taxon>Bacillati</taxon>
        <taxon>Actinomycetota</taxon>
        <taxon>Actinomycetes</taxon>
        <taxon>Streptosporangiales</taxon>
        <taxon>Thermomonosporaceae</taxon>
        <taxon>Actinomadura</taxon>
    </lineage>
</organism>
<dbReference type="RefSeq" id="WP_344958833.1">
    <property type="nucleotide sequence ID" value="NZ_BAAAZG010000080.1"/>
</dbReference>
<name>A0ABP7X540_9ACTN</name>
<feature type="transmembrane region" description="Helical" evidence="1">
    <location>
        <begin position="96"/>
        <end position="122"/>
    </location>
</feature>
<keyword evidence="1" id="KW-0472">Membrane</keyword>
<feature type="chain" id="PRO_5046891484" evidence="2">
    <location>
        <begin position="25"/>
        <end position="127"/>
    </location>
</feature>
<sequence>MRRTFGRALAATLLVMVLSMADWAAWLGWDQHMDELPDGSVRGPYEAWQVIGLVGVLLVIGVVVARRVSAVAAVLGATLGMTAAAAYDWSDDASGLWVIGAGLVMLGTFVVSLFVAVLARFVRRPAH</sequence>
<gene>
    <name evidence="3" type="ORF">GCM10022214_83950</name>
</gene>
<keyword evidence="1" id="KW-0812">Transmembrane</keyword>
<keyword evidence="4" id="KW-1185">Reference proteome</keyword>
<reference evidence="4" key="1">
    <citation type="journal article" date="2019" name="Int. J. Syst. Evol. Microbiol.">
        <title>The Global Catalogue of Microorganisms (GCM) 10K type strain sequencing project: providing services to taxonomists for standard genome sequencing and annotation.</title>
        <authorList>
            <consortium name="The Broad Institute Genomics Platform"/>
            <consortium name="The Broad Institute Genome Sequencing Center for Infectious Disease"/>
            <person name="Wu L."/>
            <person name="Ma J."/>
        </authorList>
    </citation>
    <scope>NUCLEOTIDE SEQUENCE [LARGE SCALE GENOMIC DNA]</scope>
    <source>
        <strain evidence="4">JCM 16702</strain>
    </source>
</reference>
<protein>
    <submittedName>
        <fullName evidence="3">Uncharacterized protein</fullName>
    </submittedName>
</protein>
<keyword evidence="2" id="KW-0732">Signal</keyword>
<keyword evidence="1" id="KW-1133">Transmembrane helix</keyword>
<evidence type="ECO:0000313" key="3">
    <source>
        <dbReference type="EMBL" id="GAA4104594.1"/>
    </source>
</evidence>
<accession>A0ABP7X540</accession>
<evidence type="ECO:0000256" key="2">
    <source>
        <dbReference type="SAM" id="SignalP"/>
    </source>
</evidence>
<evidence type="ECO:0000256" key="1">
    <source>
        <dbReference type="SAM" id="Phobius"/>
    </source>
</evidence>
<dbReference type="Proteomes" id="UP001500683">
    <property type="component" value="Unassembled WGS sequence"/>
</dbReference>
<evidence type="ECO:0000313" key="4">
    <source>
        <dbReference type="Proteomes" id="UP001500683"/>
    </source>
</evidence>
<feature type="transmembrane region" description="Helical" evidence="1">
    <location>
        <begin position="48"/>
        <end position="65"/>
    </location>
</feature>
<feature type="transmembrane region" description="Helical" evidence="1">
    <location>
        <begin position="72"/>
        <end position="90"/>
    </location>
</feature>